<proteinExistence type="predicted"/>
<feature type="signal peptide" evidence="1">
    <location>
        <begin position="1"/>
        <end position="23"/>
    </location>
</feature>
<dbReference type="CDD" id="cd00161">
    <property type="entry name" value="beta-trefoil_Ricin-like"/>
    <property type="match status" value="1"/>
</dbReference>
<protein>
    <submittedName>
        <fullName evidence="2">Uncharacterized protein</fullName>
    </submittedName>
</protein>
<dbReference type="Gene3D" id="2.80.10.50">
    <property type="match status" value="1"/>
</dbReference>
<comment type="caution">
    <text evidence="2">The sequence shown here is derived from an EMBL/GenBank/DDBJ whole genome shotgun (WGS) entry which is preliminary data.</text>
</comment>
<gene>
    <name evidence="2" type="ORF">AN218_08840</name>
</gene>
<dbReference type="Proteomes" id="UP000176005">
    <property type="component" value="Unassembled WGS sequence"/>
</dbReference>
<dbReference type="SUPFAM" id="SSF50370">
    <property type="entry name" value="Ricin B-like lectins"/>
    <property type="match status" value="1"/>
</dbReference>
<name>A0A1E7L816_9ACTN</name>
<keyword evidence="3" id="KW-1185">Reference proteome</keyword>
<accession>A0A1E7L816</accession>
<dbReference type="EMBL" id="LJGW01000146">
    <property type="protein sequence ID" value="OEV12324.1"/>
    <property type="molecule type" value="Genomic_DNA"/>
</dbReference>
<dbReference type="InterPro" id="IPR035992">
    <property type="entry name" value="Ricin_B-like_lectins"/>
</dbReference>
<dbReference type="RefSeq" id="WP_070016210.1">
    <property type="nucleotide sequence ID" value="NZ_LJGW01000146.1"/>
</dbReference>
<evidence type="ECO:0000256" key="1">
    <source>
        <dbReference type="SAM" id="SignalP"/>
    </source>
</evidence>
<evidence type="ECO:0000313" key="2">
    <source>
        <dbReference type="EMBL" id="OEV12324.1"/>
    </source>
</evidence>
<dbReference type="PROSITE" id="PS50231">
    <property type="entry name" value="RICIN_B_LECTIN"/>
    <property type="match status" value="1"/>
</dbReference>
<feature type="chain" id="PRO_5009197198" evidence="1">
    <location>
        <begin position="24"/>
        <end position="182"/>
    </location>
</feature>
<sequence>MLKTAAVLAALGGVLGAAAPASAGSGSRSADEATGHLVHAGTGYHLSTWYGANGYAAFIGDPQTWRGLETQWRFSRDRDGVYTIYRERANDSQGGCLTYQPVAAPFYPAGWGEKTAYSQPCNGKAAQDWIVRRAGGATFTISPVKEPGSNLKSTGHLVESQAYGVTVAPHQAGELTDRWHLD</sequence>
<keyword evidence="1" id="KW-0732">Signal</keyword>
<evidence type="ECO:0000313" key="3">
    <source>
        <dbReference type="Proteomes" id="UP000176005"/>
    </source>
</evidence>
<organism evidence="2 3">
    <name type="scientific">Streptomyces nanshensis</name>
    <dbReference type="NCBI Taxonomy" id="518642"/>
    <lineage>
        <taxon>Bacteria</taxon>
        <taxon>Bacillati</taxon>
        <taxon>Actinomycetota</taxon>
        <taxon>Actinomycetes</taxon>
        <taxon>Kitasatosporales</taxon>
        <taxon>Streptomycetaceae</taxon>
        <taxon>Streptomyces</taxon>
    </lineage>
</organism>
<reference evidence="2 3" key="1">
    <citation type="journal article" date="2016" name="Front. Microbiol.">
        <title>Comparative Genomics Analysis of Streptomyces Species Reveals Their Adaptation to the Marine Environment and Their Diversity at the Genomic Level.</title>
        <authorList>
            <person name="Tian X."/>
            <person name="Zhang Z."/>
            <person name="Yang T."/>
            <person name="Chen M."/>
            <person name="Li J."/>
            <person name="Chen F."/>
            <person name="Yang J."/>
            <person name="Li W."/>
            <person name="Zhang B."/>
            <person name="Zhang Z."/>
            <person name="Wu J."/>
            <person name="Zhang C."/>
            <person name="Long L."/>
            <person name="Xiao J."/>
        </authorList>
    </citation>
    <scope>NUCLEOTIDE SEQUENCE [LARGE SCALE GENOMIC DNA]</scope>
    <source>
        <strain evidence="2 3">SCSIO 10429</strain>
    </source>
</reference>
<dbReference type="AlphaFoldDB" id="A0A1E7L816"/>